<dbReference type="Pfam" id="PF02634">
    <property type="entry name" value="FdhD-NarQ"/>
    <property type="match status" value="1"/>
</dbReference>
<dbReference type="GO" id="GO:0006777">
    <property type="term" value="P:Mo-molybdopterin cofactor biosynthetic process"/>
    <property type="evidence" value="ECO:0007669"/>
    <property type="project" value="UniProtKB-KW"/>
</dbReference>
<dbReference type="PANTHER" id="PTHR30592:SF1">
    <property type="entry name" value="SULFUR CARRIER PROTEIN FDHD"/>
    <property type="match status" value="1"/>
</dbReference>
<name>X0TL49_9ZZZZ</name>
<dbReference type="InterPro" id="IPR016193">
    <property type="entry name" value="Cytidine_deaminase-like"/>
</dbReference>
<dbReference type="Gene3D" id="3.40.140.10">
    <property type="entry name" value="Cytidine Deaminase, domain 2"/>
    <property type="match status" value="1"/>
</dbReference>
<dbReference type="InterPro" id="IPR003786">
    <property type="entry name" value="FdhD"/>
</dbReference>
<comment type="caution">
    <text evidence="3">The sequence shown here is derived from an EMBL/GenBank/DDBJ whole genome shotgun (WGS) entry which is preliminary data.</text>
</comment>
<proteinExistence type="predicted"/>
<gene>
    <name evidence="3" type="ORF">S01H1_24414</name>
</gene>
<evidence type="ECO:0000313" key="3">
    <source>
        <dbReference type="EMBL" id="GAF94293.1"/>
    </source>
</evidence>
<feature type="non-terminal residue" evidence="3">
    <location>
        <position position="54"/>
    </location>
</feature>
<feature type="non-terminal residue" evidence="3">
    <location>
        <position position="1"/>
    </location>
</feature>
<dbReference type="EMBL" id="BARS01014528">
    <property type="protein sequence ID" value="GAF94293.1"/>
    <property type="molecule type" value="Genomic_DNA"/>
</dbReference>
<evidence type="ECO:0008006" key="4">
    <source>
        <dbReference type="Google" id="ProtNLM"/>
    </source>
</evidence>
<protein>
    <recommendedName>
        <fullName evidence="4">Sulfurtransferase FdhD</fullName>
    </recommendedName>
</protein>
<dbReference type="AlphaFoldDB" id="X0TL49"/>
<accession>X0TL49</accession>
<dbReference type="PANTHER" id="PTHR30592">
    <property type="entry name" value="FORMATE DEHYDROGENASE"/>
    <property type="match status" value="1"/>
</dbReference>
<evidence type="ECO:0000256" key="1">
    <source>
        <dbReference type="ARBA" id="ARBA00022490"/>
    </source>
</evidence>
<sequence length="54" mass="6054">IHLGIPLLASISAPTTLAVQLAERFNVTLIGYLRGHRMTIYSHPERIRMPCPEV</sequence>
<dbReference type="GO" id="GO:0016783">
    <property type="term" value="F:sulfurtransferase activity"/>
    <property type="evidence" value="ECO:0007669"/>
    <property type="project" value="InterPro"/>
</dbReference>
<dbReference type="SUPFAM" id="SSF53927">
    <property type="entry name" value="Cytidine deaminase-like"/>
    <property type="match status" value="1"/>
</dbReference>
<organism evidence="3">
    <name type="scientific">marine sediment metagenome</name>
    <dbReference type="NCBI Taxonomy" id="412755"/>
    <lineage>
        <taxon>unclassified sequences</taxon>
        <taxon>metagenomes</taxon>
        <taxon>ecological metagenomes</taxon>
    </lineage>
</organism>
<reference evidence="3" key="1">
    <citation type="journal article" date="2014" name="Front. Microbiol.">
        <title>High frequency of phylogenetically diverse reductive dehalogenase-homologous genes in deep subseafloor sedimentary metagenomes.</title>
        <authorList>
            <person name="Kawai M."/>
            <person name="Futagami T."/>
            <person name="Toyoda A."/>
            <person name="Takaki Y."/>
            <person name="Nishi S."/>
            <person name="Hori S."/>
            <person name="Arai W."/>
            <person name="Tsubouchi T."/>
            <person name="Morono Y."/>
            <person name="Uchiyama I."/>
            <person name="Ito T."/>
            <person name="Fujiyama A."/>
            <person name="Inagaki F."/>
            <person name="Takami H."/>
        </authorList>
    </citation>
    <scope>NUCLEOTIDE SEQUENCE</scope>
    <source>
        <strain evidence="3">Expedition CK06-06</strain>
    </source>
</reference>
<evidence type="ECO:0000256" key="2">
    <source>
        <dbReference type="ARBA" id="ARBA00023150"/>
    </source>
</evidence>
<keyword evidence="1" id="KW-0963">Cytoplasm</keyword>
<keyword evidence="2" id="KW-0501">Molybdenum cofactor biosynthesis</keyword>